<gene>
    <name evidence="1" type="ORF">NPIL_59331</name>
</gene>
<feature type="non-terminal residue" evidence="1">
    <location>
        <position position="1"/>
    </location>
</feature>
<reference evidence="1" key="1">
    <citation type="submission" date="2020-08" db="EMBL/GenBank/DDBJ databases">
        <title>Multicomponent nature underlies the extraordinary mechanical properties of spider dragline silk.</title>
        <authorList>
            <person name="Kono N."/>
            <person name="Nakamura H."/>
            <person name="Mori M."/>
            <person name="Yoshida Y."/>
            <person name="Ohtoshi R."/>
            <person name="Malay A.D."/>
            <person name="Moran D.A.P."/>
            <person name="Tomita M."/>
            <person name="Numata K."/>
            <person name="Arakawa K."/>
        </authorList>
    </citation>
    <scope>NUCLEOTIDE SEQUENCE</scope>
</reference>
<evidence type="ECO:0000313" key="1">
    <source>
        <dbReference type="EMBL" id="GFT73222.1"/>
    </source>
</evidence>
<dbReference type="EMBL" id="BMAW01070434">
    <property type="protein sequence ID" value="GFT73222.1"/>
    <property type="molecule type" value="Genomic_DNA"/>
</dbReference>
<evidence type="ECO:0000313" key="2">
    <source>
        <dbReference type="Proteomes" id="UP000887013"/>
    </source>
</evidence>
<name>A0A8X6U2C9_NEPPI</name>
<protein>
    <submittedName>
        <fullName evidence="1">Uncharacterized protein</fullName>
    </submittedName>
</protein>
<dbReference type="AlphaFoldDB" id="A0A8X6U2C9"/>
<organism evidence="1 2">
    <name type="scientific">Nephila pilipes</name>
    <name type="common">Giant wood spider</name>
    <name type="synonym">Nephila maculata</name>
    <dbReference type="NCBI Taxonomy" id="299642"/>
    <lineage>
        <taxon>Eukaryota</taxon>
        <taxon>Metazoa</taxon>
        <taxon>Ecdysozoa</taxon>
        <taxon>Arthropoda</taxon>
        <taxon>Chelicerata</taxon>
        <taxon>Arachnida</taxon>
        <taxon>Araneae</taxon>
        <taxon>Araneomorphae</taxon>
        <taxon>Entelegynae</taxon>
        <taxon>Araneoidea</taxon>
        <taxon>Nephilidae</taxon>
        <taxon>Nephila</taxon>
    </lineage>
</organism>
<sequence>VPYTFYVDIVLLSRSAGRPDSDGRPARELSWRHFFPDANRLNQFSLMRSIINV</sequence>
<dbReference type="Proteomes" id="UP000887013">
    <property type="component" value="Unassembled WGS sequence"/>
</dbReference>
<proteinExistence type="predicted"/>
<comment type="caution">
    <text evidence="1">The sequence shown here is derived from an EMBL/GenBank/DDBJ whole genome shotgun (WGS) entry which is preliminary data.</text>
</comment>
<keyword evidence="2" id="KW-1185">Reference proteome</keyword>
<accession>A0A8X6U2C9</accession>